<comment type="caution">
    <text evidence="1">The sequence shown here is derived from an EMBL/GenBank/DDBJ whole genome shotgun (WGS) entry which is preliminary data.</text>
</comment>
<feature type="non-terminal residue" evidence="1">
    <location>
        <position position="117"/>
    </location>
</feature>
<dbReference type="AlphaFoldDB" id="A0A7J8TW69"/>
<organism evidence="1 2">
    <name type="scientific">Gossypium klotzschianum</name>
    <dbReference type="NCBI Taxonomy" id="34286"/>
    <lineage>
        <taxon>Eukaryota</taxon>
        <taxon>Viridiplantae</taxon>
        <taxon>Streptophyta</taxon>
        <taxon>Embryophyta</taxon>
        <taxon>Tracheophyta</taxon>
        <taxon>Spermatophyta</taxon>
        <taxon>Magnoliopsida</taxon>
        <taxon>eudicotyledons</taxon>
        <taxon>Gunneridae</taxon>
        <taxon>Pentapetalae</taxon>
        <taxon>rosids</taxon>
        <taxon>malvids</taxon>
        <taxon>Malvales</taxon>
        <taxon>Malvaceae</taxon>
        <taxon>Malvoideae</taxon>
        <taxon>Gossypium</taxon>
    </lineage>
</organism>
<dbReference type="Proteomes" id="UP000593573">
    <property type="component" value="Unassembled WGS sequence"/>
</dbReference>
<accession>A0A7J8TW69</accession>
<protein>
    <submittedName>
        <fullName evidence="1">Uncharacterized protein</fullName>
    </submittedName>
</protein>
<dbReference type="EMBL" id="JABFAB010000002">
    <property type="protein sequence ID" value="MBA0642476.1"/>
    <property type="molecule type" value="Genomic_DNA"/>
</dbReference>
<dbReference type="OrthoDB" id="1744659at2759"/>
<evidence type="ECO:0000313" key="1">
    <source>
        <dbReference type="EMBL" id="MBA0642476.1"/>
    </source>
</evidence>
<proteinExistence type="predicted"/>
<name>A0A7J8TW69_9ROSI</name>
<evidence type="ECO:0000313" key="2">
    <source>
        <dbReference type="Proteomes" id="UP000593573"/>
    </source>
</evidence>
<sequence>MNLEDALLGLDKIPSTLTNEEKKHKDRKDLAQLQLHLSNKILQDVLKEKTASHLYAHRLEKGVSVHEHLTVFKEILLDLQAMEIHYDKEDLSPSGKLVQIEHALIAVGSGQTSLGIK</sequence>
<gene>
    <name evidence="1" type="ORF">Goklo_026855</name>
</gene>
<reference evidence="1 2" key="1">
    <citation type="journal article" date="2019" name="Genome Biol. Evol.">
        <title>Insights into the evolution of the New World diploid cottons (Gossypium, subgenus Houzingenia) based on genome sequencing.</title>
        <authorList>
            <person name="Grover C.E."/>
            <person name="Arick M.A. 2nd"/>
            <person name="Thrash A."/>
            <person name="Conover J.L."/>
            <person name="Sanders W.S."/>
            <person name="Peterson D.G."/>
            <person name="Frelichowski J.E."/>
            <person name="Scheffler J.A."/>
            <person name="Scheffler B.E."/>
            <person name="Wendel J.F."/>
        </authorList>
    </citation>
    <scope>NUCLEOTIDE SEQUENCE [LARGE SCALE GENOMIC DNA]</scope>
    <source>
        <strain evidence="1">57</strain>
        <tissue evidence="1">Leaf</tissue>
    </source>
</reference>
<keyword evidence="2" id="KW-1185">Reference proteome</keyword>